<keyword evidence="1" id="KW-1015">Disulfide bond</keyword>
<evidence type="ECO:0000259" key="3">
    <source>
        <dbReference type="PROSITE" id="PS01180"/>
    </source>
</evidence>
<dbReference type="Pfam" id="PF00431">
    <property type="entry name" value="CUB"/>
    <property type="match status" value="1"/>
</dbReference>
<dbReference type="AlphaFoldDB" id="T1GLA3"/>
<dbReference type="InterPro" id="IPR000859">
    <property type="entry name" value="CUB_dom"/>
</dbReference>
<evidence type="ECO:0000256" key="2">
    <source>
        <dbReference type="PROSITE-ProRule" id="PRU00059"/>
    </source>
</evidence>
<dbReference type="PROSITE" id="PS01180">
    <property type="entry name" value="CUB"/>
    <property type="match status" value="1"/>
</dbReference>
<protein>
    <recommendedName>
        <fullName evidence="3">CUB domain-containing protein</fullName>
    </recommendedName>
</protein>
<reference evidence="5" key="1">
    <citation type="submission" date="2013-02" db="EMBL/GenBank/DDBJ databases">
        <authorList>
            <person name="Hughes D."/>
        </authorList>
    </citation>
    <scope>NUCLEOTIDE SEQUENCE</scope>
    <source>
        <strain>Durham</strain>
        <strain evidence="5">NC isolate 2 -- Noor lab</strain>
    </source>
</reference>
<dbReference type="Gene3D" id="2.60.120.290">
    <property type="entry name" value="Spermadhesin, CUB domain"/>
    <property type="match status" value="1"/>
</dbReference>
<dbReference type="Proteomes" id="UP000015102">
    <property type="component" value="Unassembled WGS sequence"/>
</dbReference>
<organism evidence="4 5">
    <name type="scientific">Megaselia scalaris</name>
    <name type="common">Humpbacked fly</name>
    <name type="synonym">Phora scalaris</name>
    <dbReference type="NCBI Taxonomy" id="36166"/>
    <lineage>
        <taxon>Eukaryota</taxon>
        <taxon>Metazoa</taxon>
        <taxon>Ecdysozoa</taxon>
        <taxon>Arthropoda</taxon>
        <taxon>Hexapoda</taxon>
        <taxon>Insecta</taxon>
        <taxon>Pterygota</taxon>
        <taxon>Neoptera</taxon>
        <taxon>Endopterygota</taxon>
        <taxon>Diptera</taxon>
        <taxon>Brachycera</taxon>
        <taxon>Muscomorpha</taxon>
        <taxon>Platypezoidea</taxon>
        <taxon>Phoridae</taxon>
        <taxon>Megaseliini</taxon>
        <taxon>Megaselia</taxon>
    </lineage>
</organism>
<feature type="domain" description="CUB" evidence="3">
    <location>
        <begin position="15"/>
        <end position="67"/>
    </location>
</feature>
<dbReference type="InterPro" id="IPR035914">
    <property type="entry name" value="Sperma_CUB_dom_sf"/>
</dbReference>
<dbReference type="CDD" id="cd00041">
    <property type="entry name" value="CUB"/>
    <property type="match status" value="1"/>
</dbReference>
<dbReference type="GO" id="GO:0005886">
    <property type="term" value="C:plasma membrane"/>
    <property type="evidence" value="ECO:0007669"/>
    <property type="project" value="TreeGrafter"/>
</dbReference>
<evidence type="ECO:0000313" key="4">
    <source>
        <dbReference type="EnsemblMetazoa" id="MESCA004301-PA"/>
    </source>
</evidence>
<evidence type="ECO:0000256" key="1">
    <source>
        <dbReference type="ARBA" id="ARBA00023157"/>
    </source>
</evidence>
<keyword evidence="5" id="KW-1185">Reference proteome</keyword>
<evidence type="ECO:0000313" key="5">
    <source>
        <dbReference type="Proteomes" id="UP000015102"/>
    </source>
</evidence>
<dbReference type="InterPro" id="IPR053207">
    <property type="entry name" value="Non-NMDA_GluR_Accessory"/>
</dbReference>
<dbReference type="EnsemblMetazoa" id="MESCA004301-RA">
    <property type="protein sequence ID" value="MESCA004301-PA"/>
    <property type="gene ID" value="MESCA004301"/>
</dbReference>
<dbReference type="HOGENOM" id="CLU_2239671_0_0_1"/>
<dbReference type="PANTHER" id="PTHR47537">
    <property type="entry name" value="CUBILIN"/>
    <property type="match status" value="1"/>
</dbReference>
<dbReference type="EMBL" id="CAQQ02079319">
    <property type="status" value="NOT_ANNOTATED_CDS"/>
    <property type="molecule type" value="Genomic_DNA"/>
</dbReference>
<proteinExistence type="predicted"/>
<dbReference type="STRING" id="36166.T1GLA3"/>
<sequence>MTEYEIGIPIAGSPCSYAITPSMSINKTGALISPTYPGAYPKDMSCTYQFLGDINQRVRLEFRDFDLFFGGPHDEPRGRLRLVYKVSPGAAIVIENDIGVKNALV</sequence>
<dbReference type="PANTHER" id="PTHR47537:SF6">
    <property type="entry name" value="CUB DOMAIN-CONTAINING PROTEIN"/>
    <property type="match status" value="1"/>
</dbReference>
<dbReference type="EMBL" id="CAQQ02079318">
    <property type="status" value="NOT_ANNOTATED_CDS"/>
    <property type="molecule type" value="Genomic_DNA"/>
</dbReference>
<comment type="caution">
    <text evidence="2">Lacks conserved residue(s) required for the propagation of feature annotation.</text>
</comment>
<dbReference type="SUPFAM" id="SSF49854">
    <property type="entry name" value="Spermadhesin, CUB domain"/>
    <property type="match status" value="1"/>
</dbReference>
<name>T1GLA3_MEGSC</name>
<dbReference type="EMBL" id="CAQQ02079317">
    <property type="status" value="NOT_ANNOTATED_CDS"/>
    <property type="molecule type" value="Genomic_DNA"/>
</dbReference>
<accession>T1GLA3</accession>
<reference evidence="4" key="2">
    <citation type="submission" date="2015-06" db="UniProtKB">
        <authorList>
            <consortium name="EnsemblMetazoa"/>
        </authorList>
    </citation>
    <scope>IDENTIFICATION</scope>
</reference>